<dbReference type="Proteomes" id="UP000740926">
    <property type="component" value="Unassembled WGS sequence"/>
</dbReference>
<reference evidence="2 3" key="1">
    <citation type="journal article" date="2020" name="Microb. Genom.">
        <title>Genetic diversity of clinical and environmental Mucorales isolates obtained from an investigation of mucormycosis cases among solid organ transplant recipients.</title>
        <authorList>
            <person name="Nguyen M.H."/>
            <person name="Kaul D."/>
            <person name="Muto C."/>
            <person name="Cheng S.J."/>
            <person name="Richter R.A."/>
            <person name="Bruno V.M."/>
            <person name="Liu G."/>
            <person name="Beyhan S."/>
            <person name="Sundermann A.J."/>
            <person name="Mounaud S."/>
            <person name="Pasculle A.W."/>
            <person name="Nierman W.C."/>
            <person name="Driscoll E."/>
            <person name="Cumbie R."/>
            <person name="Clancy C.J."/>
            <person name="Dupont C.L."/>
        </authorList>
    </citation>
    <scope>NUCLEOTIDE SEQUENCE [LARGE SCALE GENOMIC DNA]</scope>
    <source>
        <strain evidence="2 3">GL24</strain>
    </source>
</reference>
<dbReference type="AlphaFoldDB" id="A0A9P6YQ26"/>
<feature type="region of interest" description="Disordered" evidence="1">
    <location>
        <begin position="26"/>
        <end position="63"/>
    </location>
</feature>
<dbReference type="EMBL" id="JAANIU010004587">
    <property type="protein sequence ID" value="KAG1554665.1"/>
    <property type="molecule type" value="Genomic_DNA"/>
</dbReference>
<proteinExistence type="predicted"/>
<gene>
    <name evidence="2" type="ORF">G6F50_012962</name>
</gene>
<organism evidence="2 3">
    <name type="scientific">Rhizopus delemar</name>
    <dbReference type="NCBI Taxonomy" id="936053"/>
    <lineage>
        <taxon>Eukaryota</taxon>
        <taxon>Fungi</taxon>
        <taxon>Fungi incertae sedis</taxon>
        <taxon>Mucoromycota</taxon>
        <taxon>Mucoromycotina</taxon>
        <taxon>Mucoromycetes</taxon>
        <taxon>Mucorales</taxon>
        <taxon>Mucorineae</taxon>
        <taxon>Rhizopodaceae</taxon>
        <taxon>Rhizopus</taxon>
    </lineage>
</organism>
<sequence>MPACRVDARLAIVRAPSIHHGFVPHAQLPSACHRPGHQPGDPGPDPRCVCRRQEAGRPRPGCQCPVQRLLRRHQRRLAEGQPRTADRCHHRTGTAGRSQPPAAARTARCRDEVAAGQRAEAAG</sequence>
<feature type="region of interest" description="Disordered" evidence="1">
    <location>
        <begin position="75"/>
        <end position="123"/>
    </location>
</feature>
<accession>A0A9P6YQ26</accession>
<comment type="caution">
    <text evidence="2">The sequence shown here is derived from an EMBL/GenBank/DDBJ whole genome shotgun (WGS) entry which is preliminary data.</text>
</comment>
<evidence type="ECO:0000256" key="1">
    <source>
        <dbReference type="SAM" id="MobiDB-lite"/>
    </source>
</evidence>
<protein>
    <submittedName>
        <fullName evidence="2">Uncharacterized protein</fullName>
    </submittedName>
</protein>
<keyword evidence="3" id="KW-1185">Reference proteome</keyword>
<evidence type="ECO:0000313" key="2">
    <source>
        <dbReference type="EMBL" id="KAG1554665.1"/>
    </source>
</evidence>
<name>A0A9P6YQ26_9FUNG</name>
<evidence type="ECO:0000313" key="3">
    <source>
        <dbReference type="Proteomes" id="UP000740926"/>
    </source>
</evidence>